<feature type="region of interest" description="Disordered" evidence="1">
    <location>
        <begin position="46"/>
        <end position="65"/>
    </location>
</feature>
<evidence type="ECO:0000256" key="1">
    <source>
        <dbReference type="SAM" id="MobiDB-lite"/>
    </source>
</evidence>
<accession>A0A7C4LPL8</accession>
<reference evidence="3" key="1">
    <citation type="journal article" date="2020" name="mSystems">
        <title>Genome- and Community-Level Interaction Insights into Carbon Utilization and Element Cycling Functions of Hydrothermarchaeota in Hydrothermal Sediment.</title>
        <authorList>
            <person name="Zhou Z."/>
            <person name="Liu Y."/>
            <person name="Xu W."/>
            <person name="Pan J."/>
            <person name="Luo Z.H."/>
            <person name="Li M."/>
        </authorList>
    </citation>
    <scope>NUCLEOTIDE SEQUENCE [LARGE SCALE GENOMIC DNA]</scope>
    <source>
        <strain evidence="3">SpSt-508</strain>
    </source>
</reference>
<keyword evidence="2" id="KW-0472">Membrane</keyword>
<organism evidence="3">
    <name type="scientific">Schlesneria paludicola</name>
    <dbReference type="NCBI Taxonomy" id="360056"/>
    <lineage>
        <taxon>Bacteria</taxon>
        <taxon>Pseudomonadati</taxon>
        <taxon>Planctomycetota</taxon>
        <taxon>Planctomycetia</taxon>
        <taxon>Planctomycetales</taxon>
        <taxon>Planctomycetaceae</taxon>
        <taxon>Schlesneria</taxon>
    </lineage>
</organism>
<evidence type="ECO:0000313" key="3">
    <source>
        <dbReference type="EMBL" id="HGT40297.1"/>
    </source>
</evidence>
<comment type="caution">
    <text evidence="3">The sequence shown here is derived from an EMBL/GenBank/DDBJ whole genome shotgun (WGS) entry which is preliminary data.</text>
</comment>
<evidence type="ECO:0000256" key="2">
    <source>
        <dbReference type="SAM" id="Phobius"/>
    </source>
</evidence>
<dbReference type="AlphaFoldDB" id="A0A7C4LPL8"/>
<dbReference type="EMBL" id="DSVQ01000016">
    <property type="protein sequence ID" value="HGT40297.1"/>
    <property type="molecule type" value="Genomic_DNA"/>
</dbReference>
<keyword evidence="2" id="KW-0812">Transmembrane</keyword>
<name>A0A7C4LPL8_9PLAN</name>
<feature type="transmembrane region" description="Helical" evidence="2">
    <location>
        <begin position="14"/>
        <end position="36"/>
    </location>
</feature>
<gene>
    <name evidence="3" type="ORF">ENS64_13700</name>
</gene>
<sequence>MPALPQFASDDQTALMGCVCAFIASVVIMYLSYYLGPQARQTARQRRQAVVPLPQPLRRGEDRAA</sequence>
<proteinExistence type="predicted"/>
<protein>
    <submittedName>
        <fullName evidence="3">Uncharacterized protein</fullName>
    </submittedName>
</protein>
<keyword evidence="2" id="KW-1133">Transmembrane helix</keyword>